<reference evidence="1" key="1">
    <citation type="submission" date="2018-05" db="EMBL/GenBank/DDBJ databases">
        <authorList>
            <person name="Lanie J.A."/>
            <person name="Ng W.-L."/>
            <person name="Kazmierczak K.M."/>
            <person name="Andrzejewski T.M."/>
            <person name="Davidsen T.M."/>
            <person name="Wayne K.J."/>
            <person name="Tettelin H."/>
            <person name="Glass J.I."/>
            <person name="Rusch D."/>
            <person name="Podicherti R."/>
            <person name="Tsui H.-C.T."/>
            <person name="Winkler M.E."/>
        </authorList>
    </citation>
    <scope>NUCLEOTIDE SEQUENCE</scope>
</reference>
<name>A0A382ZFC3_9ZZZZ</name>
<gene>
    <name evidence="1" type="ORF">METZ01_LOCUS447088</name>
</gene>
<organism evidence="1">
    <name type="scientific">marine metagenome</name>
    <dbReference type="NCBI Taxonomy" id="408172"/>
    <lineage>
        <taxon>unclassified sequences</taxon>
        <taxon>metagenomes</taxon>
        <taxon>ecological metagenomes</taxon>
    </lineage>
</organism>
<accession>A0A382ZFC3</accession>
<proteinExistence type="predicted"/>
<sequence length="118" mass="13671">MTVLRMSDLPPSNCSMADALEFAATYNAYNQIAAEPETLSAMYHPIREAWNKSARVPEWMGVDLLRGLLFLMYREDHFGYADDSTLRQMHQVIEAIRSKLFEQHEDEMRLKALSEDLD</sequence>
<dbReference type="AlphaFoldDB" id="A0A382ZFC3"/>
<evidence type="ECO:0000313" key="1">
    <source>
        <dbReference type="EMBL" id="SVD94234.1"/>
    </source>
</evidence>
<dbReference type="EMBL" id="UINC01183456">
    <property type="protein sequence ID" value="SVD94234.1"/>
    <property type="molecule type" value="Genomic_DNA"/>
</dbReference>
<protein>
    <submittedName>
        <fullName evidence="1">Uncharacterized protein</fullName>
    </submittedName>
</protein>